<dbReference type="InterPro" id="IPR021109">
    <property type="entry name" value="Peptidase_aspartic_dom_sf"/>
</dbReference>
<protein>
    <recommendedName>
        <fullName evidence="3">Peptidase A2 domain-containing protein</fullName>
    </recommendedName>
</protein>
<reference evidence="2" key="1">
    <citation type="submission" date="2017-09" db="EMBL/GenBank/DDBJ databases">
        <title>Depth-based differentiation of microbial function through sediment-hosted aquifers and enrichment of novel symbionts in the deep terrestrial subsurface.</title>
        <authorList>
            <person name="Probst A.J."/>
            <person name="Ladd B."/>
            <person name="Jarett J.K."/>
            <person name="Geller-Mcgrath D.E."/>
            <person name="Sieber C.M."/>
            <person name="Emerson J.B."/>
            <person name="Anantharaman K."/>
            <person name="Thomas B.C."/>
            <person name="Malmstrom R."/>
            <person name="Stieglmeier M."/>
            <person name="Klingl A."/>
            <person name="Woyke T."/>
            <person name="Ryan C.M."/>
            <person name="Banfield J.F."/>
        </authorList>
    </citation>
    <scope>NUCLEOTIDE SEQUENCE [LARGE SCALE GENOMIC DNA]</scope>
</reference>
<gene>
    <name evidence="1" type="ORF">COZ58_03380</name>
</gene>
<dbReference type="SUPFAM" id="SSF50630">
    <property type="entry name" value="Acid proteases"/>
    <property type="match status" value="1"/>
</dbReference>
<dbReference type="Proteomes" id="UP000231493">
    <property type="component" value="Unassembled WGS sequence"/>
</dbReference>
<organism evidence="1 2">
    <name type="scientific">Candidatus Infernicultor aquiphilus</name>
    <dbReference type="NCBI Taxonomy" id="1805029"/>
    <lineage>
        <taxon>Bacteria</taxon>
        <taxon>Pseudomonadati</taxon>
        <taxon>Atribacterota</taxon>
        <taxon>Candidatus Phoenicimicrobiia</taxon>
        <taxon>Candidatus Pheonicimicrobiales</taxon>
        <taxon>Candidatus Phoenicimicrobiaceae</taxon>
        <taxon>Candidatus Infernicultor</taxon>
    </lineage>
</organism>
<sequence length="113" mass="12261">MLKDKNQPIPQSVKVLAMIDTGATSTVVRSDIIEKIEINPIGVVKINTPSSVGVECYQYQAAVVFPNNLAIETADLIAAPLQGQHIQCLIGRDILRHGVLIYNGYAQIVTFSV</sequence>
<comment type="caution">
    <text evidence="1">The sequence shown here is derived from an EMBL/GenBank/DDBJ whole genome shotgun (WGS) entry which is preliminary data.</text>
</comment>
<evidence type="ECO:0000313" key="2">
    <source>
        <dbReference type="Proteomes" id="UP000231493"/>
    </source>
</evidence>
<dbReference type="PROSITE" id="PS00141">
    <property type="entry name" value="ASP_PROTEASE"/>
    <property type="match status" value="1"/>
</dbReference>
<dbReference type="EMBL" id="PFIP01000059">
    <property type="protein sequence ID" value="PIX34600.1"/>
    <property type="molecule type" value="Genomic_DNA"/>
</dbReference>
<dbReference type="Pfam" id="PF13975">
    <property type="entry name" value="gag-asp_proteas"/>
    <property type="match status" value="1"/>
</dbReference>
<dbReference type="AlphaFoldDB" id="A0A2M7K926"/>
<evidence type="ECO:0008006" key="3">
    <source>
        <dbReference type="Google" id="ProtNLM"/>
    </source>
</evidence>
<name>A0A2M7K926_9BACT</name>
<dbReference type="InterPro" id="IPR001969">
    <property type="entry name" value="Aspartic_peptidase_AS"/>
</dbReference>
<dbReference type="GO" id="GO:0006508">
    <property type="term" value="P:proteolysis"/>
    <property type="evidence" value="ECO:0007669"/>
    <property type="project" value="InterPro"/>
</dbReference>
<proteinExistence type="predicted"/>
<dbReference type="Gene3D" id="2.40.70.10">
    <property type="entry name" value="Acid Proteases"/>
    <property type="match status" value="1"/>
</dbReference>
<evidence type="ECO:0000313" key="1">
    <source>
        <dbReference type="EMBL" id="PIX34600.1"/>
    </source>
</evidence>
<dbReference type="GO" id="GO:0004190">
    <property type="term" value="F:aspartic-type endopeptidase activity"/>
    <property type="evidence" value="ECO:0007669"/>
    <property type="project" value="InterPro"/>
</dbReference>
<accession>A0A2M7K926</accession>